<evidence type="ECO:0000256" key="6">
    <source>
        <dbReference type="ARBA" id="ARBA00023146"/>
    </source>
</evidence>
<dbReference type="GO" id="GO:0006424">
    <property type="term" value="P:glutamyl-tRNA aminoacylation"/>
    <property type="evidence" value="ECO:0007669"/>
    <property type="project" value="InterPro"/>
</dbReference>
<evidence type="ECO:0000256" key="1">
    <source>
        <dbReference type="ARBA" id="ARBA00022598"/>
    </source>
</evidence>
<dbReference type="GO" id="GO:0006400">
    <property type="term" value="P:tRNA modification"/>
    <property type="evidence" value="ECO:0007669"/>
    <property type="project" value="InterPro"/>
</dbReference>
<dbReference type="EMBL" id="GU474849">
    <property type="protein sequence ID" value="ADI16904.1"/>
    <property type="molecule type" value="Genomic_DNA"/>
</dbReference>
<keyword evidence="1 7" id="KW-0436">Ligase</keyword>
<dbReference type="PANTHER" id="PTHR43311:SF1">
    <property type="entry name" value="GLUTAMYL-Q TRNA(ASP) SYNTHETASE"/>
    <property type="match status" value="1"/>
</dbReference>
<keyword evidence="5 7" id="KW-0067">ATP-binding</keyword>
<dbReference type="AlphaFoldDB" id="E0XR63"/>
<dbReference type="InterPro" id="IPR014729">
    <property type="entry name" value="Rossmann-like_a/b/a_fold"/>
</dbReference>
<protein>
    <submittedName>
        <fullName evidence="9">Glutamyl-and glutaminyl-tRNA synthetases</fullName>
    </submittedName>
</protein>
<dbReference type="PANTHER" id="PTHR43311">
    <property type="entry name" value="GLUTAMATE--TRNA LIGASE"/>
    <property type="match status" value="1"/>
</dbReference>
<evidence type="ECO:0000256" key="3">
    <source>
        <dbReference type="ARBA" id="ARBA00022741"/>
    </source>
</evidence>
<dbReference type="Pfam" id="PF00749">
    <property type="entry name" value="tRNA-synt_1c"/>
    <property type="match status" value="1"/>
</dbReference>
<keyword evidence="3 7" id="KW-0547">Nucleotide-binding</keyword>
<dbReference type="SUPFAM" id="SSF52374">
    <property type="entry name" value="Nucleotidylyl transferase"/>
    <property type="match status" value="1"/>
</dbReference>
<dbReference type="NCBIfam" id="NF004314">
    <property type="entry name" value="PRK05710.1-3"/>
    <property type="match status" value="1"/>
</dbReference>
<keyword evidence="4" id="KW-0862">Zinc</keyword>
<reference evidence="9" key="1">
    <citation type="journal article" date="2011" name="Environ. Microbiol.">
        <title>Time-series analyses of Monterey Bay coastal microbial picoplankton using a 'genome proxy' microarray.</title>
        <authorList>
            <person name="Rich V.I."/>
            <person name="Pham V.D."/>
            <person name="Eppley J."/>
            <person name="Shi Y."/>
            <person name="DeLong E.F."/>
        </authorList>
    </citation>
    <scope>NUCLEOTIDE SEQUENCE</scope>
</reference>
<evidence type="ECO:0000256" key="4">
    <source>
        <dbReference type="ARBA" id="ARBA00022833"/>
    </source>
</evidence>
<dbReference type="GO" id="GO:0004818">
    <property type="term" value="F:glutamate-tRNA ligase activity"/>
    <property type="evidence" value="ECO:0007669"/>
    <property type="project" value="TreeGrafter"/>
</dbReference>
<dbReference type="PRINTS" id="PR00987">
    <property type="entry name" value="TRNASYNTHGLU"/>
</dbReference>
<dbReference type="InterPro" id="IPR022380">
    <property type="entry name" value="Glu-Q_tRNA(Asp)_Synthase"/>
</dbReference>
<sequence>MITGRFAPSPTGPLHMGSLITALASYCDIKQAGGQWLVRVDDLDPPRQDPNAVASIIRSLTVHGLQSDRPIEFQSNHATHYDAALKKLQPHLFYCRCSRRQLRGLGRYPGTCRNQKTFVENSAVRINMRDGEQSFDDGFLGPLNIDLATQLGDFIVRRKDGLIAYNLGTAVDDGSDITHVLRGQDLLPVTAPQRYLMTLLNLPLPEYAHIPCLEFEDGSKLSKQTHAPALKDETAAKNLVDALWYMGFSVPEDTKSVPLILNWALEHFNLAAIPKRLPKYRSSRV</sequence>
<keyword evidence="6 7" id="KW-0030">Aminoacyl-tRNA synthetase</keyword>
<comment type="similarity">
    <text evidence="7">Belongs to the class-I aminoacyl-tRNA synthetase family.</text>
</comment>
<organism evidence="9">
    <name type="scientific">uncultured gamma proteobacterium HF0010_16J05</name>
    <dbReference type="NCBI Taxonomy" id="710981"/>
    <lineage>
        <taxon>Bacteria</taxon>
        <taxon>Pseudomonadati</taxon>
        <taxon>Pseudomonadota</taxon>
        <taxon>Gammaproteobacteria</taxon>
        <taxon>environmental samples</taxon>
    </lineage>
</organism>
<dbReference type="GO" id="GO:0005524">
    <property type="term" value="F:ATP binding"/>
    <property type="evidence" value="ECO:0007669"/>
    <property type="project" value="UniProtKB-KW"/>
</dbReference>
<dbReference type="InterPro" id="IPR000924">
    <property type="entry name" value="Glu/Gln-tRNA-synth"/>
</dbReference>
<evidence type="ECO:0000256" key="5">
    <source>
        <dbReference type="ARBA" id="ARBA00022840"/>
    </source>
</evidence>
<dbReference type="GO" id="GO:0005829">
    <property type="term" value="C:cytosol"/>
    <property type="evidence" value="ECO:0007669"/>
    <property type="project" value="TreeGrafter"/>
</dbReference>
<feature type="domain" description="Glutamyl/glutaminyl-tRNA synthetase class Ib catalytic" evidence="8">
    <location>
        <begin position="2"/>
        <end position="229"/>
    </location>
</feature>
<evidence type="ECO:0000313" key="9">
    <source>
        <dbReference type="EMBL" id="ADI16904.1"/>
    </source>
</evidence>
<keyword evidence="2" id="KW-0479">Metal-binding</keyword>
<evidence type="ECO:0000259" key="8">
    <source>
        <dbReference type="Pfam" id="PF00749"/>
    </source>
</evidence>
<dbReference type="NCBIfam" id="TIGR03838">
    <property type="entry name" value="queuosine_YadB"/>
    <property type="match status" value="1"/>
</dbReference>
<keyword evidence="7" id="KW-0648">Protein biosynthesis</keyword>
<accession>E0XR63</accession>
<proteinExistence type="inferred from homology"/>
<name>E0XR63_9GAMM</name>
<dbReference type="Gene3D" id="3.40.50.620">
    <property type="entry name" value="HUPs"/>
    <property type="match status" value="1"/>
</dbReference>
<dbReference type="GO" id="GO:0008270">
    <property type="term" value="F:zinc ion binding"/>
    <property type="evidence" value="ECO:0007669"/>
    <property type="project" value="InterPro"/>
</dbReference>
<dbReference type="InterPro" id="IPR049940">
    <property type="entry name" value="GluQ/Sye"/>
</dbReference>
<evidence type="ECO:0000256" key="7">
    <source>
        <dbReference type="RuleBase" id="RU363037"/>
    </source>
</evidence>
<evidence type="ECO:0000256" key="2">
    <source>
        <dbReference type="ARBA" id="ARBA00022723"/>
    </source>
</evidence>
<dbReference type="InterPro" id="IPR020058">
    <property type="entry name" value="Glu/Gln-tRNA-synth_Ib_cat-dom"/>
</dbReference>